<dbReference type="PANTHER" id="PTHR24251:SF37">
    <property type="entry name" value="CUB DOMAIN-CONTAINING PROTEIN"/>
    <property type="match status" value="1"/>
</dbReference>
<dbReference type="InterPro" id="IPR035914">
    <property type="entry name" value="Sperma_CUB_dom_sf"/>
</dbReference>
<sequence length="724" mass="80266">MSAVAQGCLQAVTTHQIIQLEFIRFNTEHGDYVSVYDGENSAGLLLGRFDEDSLPGDIMSDNTALFVSYQSDASEVFDNGFGFEIRYTISEDESGCRGNPMVLRGSAGTFSPNNTQYGHAMNCGWRIQVETSKIIRLEFIRINTEHGDYVSVYDGENSAGLLLGRFDENRLPGDIMSDNTALFVSYQSNASQVFDDGFGFGFEIRYTISEDESGCRGNPMVLRGSAGTFSLDNTQYGHAMNCGWRIQVATSKIVRLHFLRFFYYYYCYNRVNIYDGPDSSAPLVLSACGGTRPGDVVSSGNTLFLSFWANGYHPYNDFRIVYHAVEPVPGCLGSPVTLTDSSGIIAIHSFWINVNCSWIIRQNSTGIIRLEFIRINTEHGDYVSIYDGENSAGLLLGQFEEDRLPGDIMSDNTALFVSYQSNASQVFDDGFGFGFEIRYTISEDESGCRGNPMVLRGSAGTFSLNNTQYGHAMNCGWRIQVATSKIIRLEFIRINTEHGDYVSIYDGENSAGLLLGQFEEDRLPGDIMSDNTALFVSYQSNASQVFDDGFGFEIRYTISEDESGCRGNPMVLRGSAGTFSLNNTQYGHAMNCGWRIQVATSMIIRLEFIRINTEHGDYVSIYDGENSAGLLLGQFEEDRLPGDIMSDNTALFVSYQSNASQVFEYGFGFEIRYTISEDESGCRGNPMVLRGSAGTFSLNNTQYGHAMNCGWRIQVATSKVSSTN</sequence>
<feature type="domain" description="CUB" evidence="4">
    <location>
        <begin position="96"/>
        <end position="209"/>
    </location>
</feature>
<dbReference type="PANTHER" id="PTHR24251">
    <property type="entry name" value="OVOCHYMASE-RELATED"/>
    <property type="match status" value="1"/>
</dbReference>
<organism evidence="5 6">
    <name type="scientific">Ridgeia piscesae</name>
    <name type="common">Tubeworm</name>
    <dbReference type="NCBI Taxonomy" id="27915"/>
    <lineage>
        <taxon>Eukaryota</taxon>
        <taxon>Metazoa</taxon>
        <taxon>Spiralia</taxon>
        <taxon>Lophotrochozoa</taxon>
        <taxon>Annelida</taxon>
        <taxon>Polychaeta</taxon>
        <taxon>Sedentaria</taxon>
        <taxon>Canalipalpata</taxon>
        <taxon>Sabellida</taxon>
        <taxon>Siboglinidae</taxon>
        <taxon>Ridgeia</taxon>
    </lineage>
</organism>
<feature type="domain" description="CUB" evidence="4">
    <location>
        <begin position="448"/>
        <end position="559"/>
    </location>
</feature>
<dbReference type="InterPro" id="IPR000859">
    <property type="entry name" value="CUB_dom"/>
</dbReference>
<feature type="domain" description="CUB" evidence="4">
    <location>
        <begin position="331"/>
        <end position="442"/>
    </location>
</feature>
<dbReference type="AlphaFoldDB" id="A0AAD9NP41"/>
<keyword evidence="1" id="KW-0677">Repeat</keyword>
<evidence type="ECO:0000256" key="3">
    <source>
        <dbReference type="PROSITE-ProRule" id="PRU00059"/>
    </source>
</evidence>
<dbReference type="CDD" id="cd00041">
    <property type="entry name" value="CUB"/>
    <property type="match status" value="6"/>
</dbReference>
<dbReference type="Gene3D" id="2.60.120.290">
    <property type="entry name" value="Spermadhesin, CUB domain"/>
    <property type="match status" value="6"/>
</dbReference>
<reference evidence="5" key="1">
    <citation type="journal article" date="2023" name="Mol. Biol. Evol.">
        <title>Third-Generation Sequencing Reveals the Adaptive Role of the Epigenome in Three Deep-Sea Polychaetes.</title>
        <authorList>
            <person name="Perez M."/>
            <person name="Aroh O."/>
            <person name="Sun Y."/>
            <person name="Lan Y."/>
            <person name="Juniper S.K."/>
            <person name="Young C.R."/>
            <person name="Angers B."/>
            <person name="Qian P.Y."/>
        </authorList>
    </citation>
    <scope>NUCLEOTIDE SEQUENCE</scope>
    <source>
        <strain evidence="5">R07B-5</strain>
    </source>
</reference>
<comment type="caution">
    <text evidence="5">The sequence shown here is derived from an EMBL/GenBank/DDBJ whole genome shotgun (WGS) entry which is preliminary data.</text>
</comment>
<evidence type="ECO:0000259" key="4">
    <source>
        <dbReference type="PROSITE" id="PS01180"/>
    </source>
</evidence>
<name>A0AAD9NP41_RIDPI</name>
<feature type="disulfide bond" evidence="3">
    <location>
        <begin position="215"/>
        <end position="242"/>
    </location>
</feature>
<keyword evidence="6" id="KW-1185">Reference proteome</keyword>
<protein>
    <recommendedName>
        <fullName evidence="4">CUB domain-containing protein</fullName>
    </recommendedName>
</protein>
<feature type="domain" description="CUB" evidence="4">
    <location>
        <begin position="565"/>
        <end position="676"/>
    </location>
</feature>
<keyword evidence="2 3" id="KW-1015">Disulfide bond</keyword>
<dbReference type="SMART" id="SM00042">
    <property type="entry name" value="CUB"/>
    <property type="match status" value="5"/>
</dbReference>
<dbReference type="Proteomes" id="UP001209878">
    <property type="component" value="Unassembled WGS sequence"/>
</dbReference>
<dbReference type="SUPFAM" id="SSF49854">
    <property type="entry name" value="Spermadhesin, CUB domain"/>
    <property type="match status" value="6"/>
</dbReference>
<feature type="disulfide bond" evidence="3">
    <location>
        <begin position="448"/>
        <end position="475"/>
    </location>
</feature>
<evidence type="ECO:0000256" key="2">
    <source>
        <dbReference type="ARBA" id="ARBA00023157"/>
    </source>
</evidence>
<evidence type="ECO:0000313" key="6">
    <source>
        <dbReference type="Proteomes" id="UP001209878"/>
    </source>
</evidence>
<evidence type="ECO:0000313" key="5">
    <source>
        <dbReference type="EMBL" id="KAK2175568.1"/>
    </source>
</evidence>
<dbReference type="Pfam" id="PF00431">
    <property type="entry name" value="CUB"/>
    <property type="match status" value="6"/>
</dbReference>
<proteinExistence type="predicted"/>
<feature type="disulfide bond" evidence="3">
    <location>
        <begin position="96"/>
        <end position="123"/>
    </location>
</feature>
<feature type="disulfide bond" evidence="3">
    <location>
        <begin position="565"/>
        <end position="592"/>
    </location>
</feature>
<dbReference type="PROSITE" id="PS01180">
    <property type="entry name" value="CUB"/>
    <property type="match status" value="5"/>
</dbReference>
<dbReference type="EMBL" id="JAODUO010000722">
    <property type="protein sequence ID" value="KAK2175568.1"/>
    <property type="molecule type" value="Genomic_DNA"/>
</dbReference>
<gene>
    <name evidence="5" type="ORF">NP493_725g00001</name>
</gene>
<evidence type="ECO:0000256" key="1">
    <source>
        <dbReference type="ARBA" id="ARBA00022737"/>
    </source>
</evidence>
<accession>A0AAD9NP41</accession>
<feature type="domain" description="CUB" evidence="4">
    <location>
        <begin position="215"/>
        <end position="325"/>
    </location>
</feature>
<comment type="caution">
    <text evidence="3">Lacks conserved residue(s) required for the propagation of feature annotation.</text>
</comment>